<dbReference type="AlphaFoldDB" id="A0A975B5R4"/>
<dbReference type="KEGG" id="dli:dnl_15710"/>
<feature type="domain" description="PpiC" evidence="13">
    <location>
        <begin position="263"/>
        <end position="364"/>
    </location>
</feature>
<dbReference type="GO" id="GO:0003755">
    <property type="term" value="F:peptidyl-prolyl cis-trans isomerase activity"/>
    <property type="evidence" value="ECO:0007669"/>
    <property type="project" value="UniProtKB-KW"/>
</dbReference>
<evidence type="ECO:0000256" key="11">
    <source>
        <dbReference type="PROSITE-ProRule" id="PRU00278"/>
    </source>
</evidence>
<reference evidence="14" key="1">
    <citation type="journal article" date="2021" name="Microb. Physiol.">
        <title>Proteogenomic Insights into the Physiology of Marine, Sulfate-Reducing, Filamentous Desulfonema limicola and Desulfonema magnum.</title>
        <authorList>
            <person name="Schnaars V."/>
            <person name="Wohlbrand L."/>
            <person name="Scheve S."/>
            <person name="Hinrichs C."/>
            <person name="Reinhardt R."/>
            <person name="Rabus R."/>
        </authorList>
    </citation>
    <scope>NUCLEOTIDE SEQUENCE</scope>
    <source>
        <strain evidence="14">5ac10</strain>
    </source>
</reference>
<dbReference type="PROSITE" id="PS50198">
    <property type="entry name" value="PPIC_PPIASE_2"/>
    <property type="match status" value="1"/>
</dbReference>
<dbReference type="InterPro" id="IPR000297">
    <property type="entry name" value="PPIase_PpiC"/>
</dbReference>
<sequence length="630" mass="73123">MLKLMRDYAGSWLIKIILGAIVIVFVFWGVGSFSSQKNIKIASVNQEVITLDDYRPIYNRLINQYRNQFGNTLDDNMIKSLGIKKQAMDQLVDRTLLQQEASNLNFRISDEELAESIKSIPDFQTNGVFDNKKYTKLLTLNRLNPQTFEDSRRQDMILERLNSFILGNVKVSEQEALEWYQWNNASVKIDYALFSPDNYKEIENSEQELEEYFEKNKESYKTEAKVRIQYIHFNPDNYLDKVILTDEDISDYYDSNLDEFTNPKTVEARHILFKADQNSTPEEVEKKKEKADEILKMAKDGKDFAELAKEYSEGPSKDKGGYLGTFKKDAMVKPFSDKAFSMKEGEISEPVQTQFGWHIIKVEKVNEAYTKTLEDASSQIRDKLSRDKSKIIAYEDAQSLYDSAYEDDDLKIIANSRNIEVIETDFFTQDKGPEGLKNSSKFASEAFKLPEMELSKVYDFEDGYYILQVLEKMPREISNFEDVKEKVNSDLIKQKQDEKAKADAEAFLAALISGQDIGSESKKYNIEIKTTDFIKRNAPIPEIGYEKQISQQAFQLSDNTRLPETPIKSSNGYYVISFKEKKMAEPDNFEKEKTSIKERLLRQKQYQTFSKWLGNLKDRSEIIIEDEFLN</sequence>
<dbReference type="PANTHER" id="PTHR47529">
    <property type="entry name" value="PEPTIDYL-PROLYL CIS-TRANS ISOMERASE D"/>
    <property type="match status" value="1"/>
</dbReference>
<evidence type="ECO:0000256" key="9">
    <source>
        <dbReference type="ARBA" id="ARBA00040743"/>
    </source>
</evidence>
<dbReference type="InterPro" id="IPR023058">
    <property type="entry name" value="PPIase_PpiC_CS"/>
</dbReference>
<keyword evidence="11" id="KW-0697">Rotamase</keyword>
<accession>A0A975B5R4</accession>
<dbReference type="PANTHER" id="PTHR47529:SF1">
    <property type="entry name" value="PERIPLASMIC CHAPERONE PPID"/>
    <property type="match status" value="1"/>
</dbReference>
<dbReference type="PROSITE" id="PS01096">
    <property type="entry name" value="PPIC_PPIASE_1"/>
    <property type="match status" value="1"/>
</dbReference>
<evidence type="ECO:0000256" key="3">
    <source>
        <dbReference type="ARBA" id="ARBA00022519"/>
    </source>
</evidence>
<keyword evidence="11 14" id="KW-0413">Isomerase</keyword>
<dbReference type="GO" id="GO:0005886">
    <property type="term" value="C:plasma membrane"/>
    <property type="evidence" value="ECO:0007669"/>
    <property type="project" value="UniProtKB-SubCell"/>
</dbReference>
<dbReference type="Pfam" id="PF13624">
    <property type="entry name" value="SurA_N_3"/>
    <property type="match status" value="1"/>
</dbReference>
<name>A0A975B5R4_9BACT</name>
<dbReference type="InterPro" id="IPR052029">
    <property type="entry name" value="PpiD_chaperone"/>
</dbReference>
<dbReference type="InterPro" id="IPR027304">
    <property type="entry name" value="Trigger_fact/SurA_dom_sf"/>
</dbReference>
<evidence type="ECO:0000256" key="7">
    <source>
        <dbReference type="ARBA" id="ARBA00023186"/>
    </source>
</evidence>
<dbReference type="EMBL" id="CP061799">
    <property type="protein sequence ID" value="QTA79313.1"/>
    <property type="molecule type" value="Genomic_DNA"/>
</dbReference>
<dbReference type="SUPFAM" id="SSF54534">
    <property type="entry name" value="FKBP-like"/>
    <property type="match status" value="1"/>
</dbReference>
<evidence type="ECO:0000256" key="5">
    <source>
        <dbReference type="ARBA" id="ARBA00022989"/>
    </source>
</evidence>
<keyword evidence="6 12" id="KW-0472">Membrane</keyword>
<dbReference type="Proteomes" id="UP000663720">
    <property type="component" value="Chromosome"/>
</dbReference>
<evidence type="ECO:0000256" key="8">
    <source>
        <dbReference type="ARBA" id="ARBA00038408"/>
    </source>
</evidence>
<keyword evidence="15" id="KW-1185">Reference proteome</keyword>
<dbReference type="SUPFAM" id="SSF109998">
    <property type="entry name" value="Triger factor/SurA peptide-binding domain-like"/>
    <property type="match status" value="1"/>
</dbReference>
<evidence type="ECO:0000313" key="14">
    <source>
        <dbReference type="EMBL" id="QTA79313.1"/>
    </source>
</evidence>
<evidence type="ECO:0000259" key="13">
    <source>
        <dbReference type="PROSITE" id="PS50198"/>
    </source>
</evidence>
<dbReference type="RefSeq" id="WP_207691079.1">
    <property type="nucleotide sequence ID" value="NZ_CP061799.1"/>
</dbReference>
<evidence type="ECO:0000256" key="10">
    <source>
        <dbReference type="ARBA" id="ARBA00042775"/>
    </source>
</evidence>
<proteinExistence type="inferred from homology"/>
<evidence type="ECO:0000256" key="1">
    <source>
        <dbReference type="ARBA" id="ARBA00004382"/>
    </source>
</evidence>
<keyword evidence="4 12" id="KW-0812">Transmembrane</keyword>
<keyword evidence="7" id="KW-0143">Chaperone</keyword>
<protein>
    <recommendedName>
        <fullName evidence="9">Periplasmic chaperone PpiD</fullName>
    </recommendedName>
    <alternativeName>
        <fullName evidence="10">Periplasmic folding chaperone</fullName>
    </alternativeName>
</protein>
<evidence type="ECO:0000313" key="15">
    <source>
        <dbReference type="Proteomes" id="UP000663720"/>
    </source>
</evidence>
<dbReference type="Gene3D" id="3.10.50.40">
    <property type="match status" value="3"/>
</dbReference>
<comment type="similarity">
    <text evidence="8">Belongs to the PpiD chaperone family.</text>
</comment>
<dbReference type="Pfam" id="PF13616">
    <property type="entry name" value="Rotamase_3"/>
    <property type="match status" value="1"/>
</dbReference>
<evidence type="ECO:0000256" key="4">
    <source>
        <dbReference type="ARBA" id="ARBA00022692"/>
    </source>
</evidence>
<gene>
    <name evidence="14" type="primary">ppiD</name>
    <name evidence="14" type="ORF">dnl_15710</name>
</gene>
<dbReference type="Gene3D" id="1.10.4030.10">
    <property type="entry name" value="Porin chaperone SurA, peptide-binding domain"/>
    <property type="match status" value="1"/>
</dbReference>
<evidence type="ECO:0000256" key="2">
    <source>
        <dbReference type="ARBA" id="ARBA00022475"/>
    </source>
</evidence>
<comment type="subcellular location">
    <subcellularLocation>
        <location evidence="1">Cell inner membrane</location>
        <topology evidence="1">Single-pass type II membrane protein</topology>
        <orientation evidence="1">Periplasmic side</orientation>
    </subcellularLocation>
</comment>
<organism evidence="14 15">
    <name type="scientific">Desulfonema limicola</name>
    <dbReference type="NCBI Taxonomy" id="45656"/>
    <lineage>
        <taxon>Bacteria</taxon>
        <taxon>Pseudomonadati</taxon>
        <taxon>Thermodesulfobacteriota</taxon>
        <taxon>Desulfobacteria</taxon>
        <taxon>Desulfobacterales</taxon>
        <taxon>Desulfococcaceae</taxon>
        <taxon>Desulfonema</taxon>
    </lineage>
</organism>
<keyword evidence="3" id="KW-0997">Cell inner membrane</keyword>
<evidence type="ECO:0000256" key="6">
    <source>
        <dbReference type="ARBA" id="ARBA00023136"/>
    </source>
</evidence>
<evidence type="ECO:0000256" key="12">
    <source>
        <dbReference type="SAM" id="Phobius"/>
    </source>
</evidence>
<feature type="transmembrane region" description="Helical" evidence="12">
    <location>
        <begin position="12"/>
        <end position="31"/>
    </location>
</feature>
<keyword evidence="2" id="KW-1003">Cell membrane</keyword>
<keyword evidence="5 12" id="KW-1133">Transmembrane helix</keyword>
<dbReference type="InterPro" id="IPR046357">
    <property type="entry name" value="PPIase_dom_sf"/>
</dbReference>